<proteinExistence type="predicted"/>
<gene>
    <name evidence="1" type="ORF">SAMN06264346_11186</name>
</gene>
<name>A0ABY1P9A4_9FLAO</name>
<protein>
    <submittedName>
        <fullName evidence="1">Uncharacterized protein</fullName>
    </submittedName>
</protein>
<sequence length="146" mass="17261">MFRIEYKIITERLQEIEYISDEEIRYDFLLGNVSFFSFNAEIKSEWEWIPLLDFAYCLQMIVGDLKINDTAKEYFEFTENAETLGFLRQKEQLKIVASFSPAVIETTFTDFEKAVDDFHLNISKYIRKNILGEPPSALQKYLSIKL</sequence>
<evidence type="ECO:0000313" key="2">
    <source>
        <dbReference type="Proteomes" id="UP001157960"/>
    </source>
</evidence>
<evidence type="ECO:0000313" key="1">
    <source>
        <dbReference type="EMBL" id="SMP29210.1"/>
    </source>
</evidence>
<keyword evidence="2" id="KW-1185">Reference proteome</keyword>
<accession>A0ABY1P9A4</accession>
<dbReference type="RefSeq" id="WP_283423021.1">
    <property type="nucleotide sequence ID" value="NZ_FXTZ01000011.1"/>
</dbReference>
<dbReference type="Proteomes" id="UP001157960">
    <property type="component" value="Unassembled WGS sequence"/>
</dbReference>
<comment type="caution">
    <text evidence="1">The sequence shown here is derived from an EMBL/GenBank/DDBJ whole genome shotgun (WGS) entry which is preliminary data.</text>
</comment>
<organism evidence="1 2">
    <name type="scientific">Chryseobacterium profundimaris</name>
    <dbReference type="NCBI Taxonomy" id="1387275"/>
    <lineage>
        <taxon>Bacteria</taxon>
        <taxon>Pseudomonadati</taxon>
        <taxon>Bacteroidota</taxon>
        <taxon>Flavobacteriia</taxon>
        <taxon>Flavobacteriales</taxon>
        <taxon>Weeksellaceae</taxon>
        <taxon>Chryseobacterium group</taxon>
        <taxon>Chryseobacterium</taxon>
    </lineage>
</organism>
<dbReference type="EMBL" id="FXTZ01000011">
    <property type="protein sequence ID" value="SMP29210.1"/>
    <property type="molecule type" value="Genomic_DNA"/>
</dbReference>
<reference evidence="1 2" key="1">
    <citation type="submission" date="2017-05" db="EMBL/GenBank/DDBJ databases">
        <authorList>
            <person name="Varghese N."/>
            <person name="Submissions S."/>
        </authorList>
    </citation>
    <scope>NUCLEOTIDE SEQUENCE [LARGE SCALE GENOMIC DNA]</scope>
    <source>
        <strain evidence="1 2">DSM 28214</strain>
    </source>
</reference>